<keyword evidence="3" id="KW-1185">Reference proteome</keyword>
<protein>
    <submittedName>
        <fullName evidence="2">BTB/POZ domain-containing protein 7</fullName>
    </submittedName>
</protein>
<sequence length="229" mass="24609">MALTALWAPQVTICPMGLALLSASAMATVLATVLDTATLARDMHRNPSWNLKSSFLTSMTSPADLQLQTPLTLCPPLQDQTSTATAVPPSSTYPPPYISDSQSQGHLQGRTAPDPLRLDVLSMTSQRHDGILASPSGAQARIGHMSRGRSNETDLTHGLGHLRSPSGNMDNYEERHTGPRDASEEMVVAVESPGPGPLQHPHRNSGSEDIARDRRSPSKPDYPYKKSAL</sequence>
<feature type="compositionally biased region" description="Low complexity" evidence="1">
    <location>
        <begin position="77"/>
        <end position="90"/>
    </location>
</feature>
<dbReference type="Proteomes" id="UP000503349">
    <property type="component" value="Chromosome 16"/>
</dbReference>
<gene>
    <name evidence="2" type="ORF">EXN66_Car016910</name>
</gene>
<name>A0A6G1QF91_CHAAH</name>
<feature type="compositionally biased region" description="Basic and acidic residues" evidence="1">
    <location>
        <begin position="172"/>
        <end position="183"/>
    </location>
</feature>
<evidence type="ECO:0000313" key="2">
    <source>
        <dbReference type="EMBL" id="KAF3701222.1"/>
    </source>
</evidence>
<reference evidence="3" key="2">
    <citation type="submission" date="2019-02" db="EMBL/GenBank/DDBJ databases">
        <title>Opniocepnalus argus Var Kimnra genome.</title>
        <authorList>
            <person name="Zhou C."/>
            <person name="Xiao S."/>
        </authorList>
    </citation>
    <scope>NUCLEOTIDE SEQUENCE [LARGE SCALE GENOMIC DNA]</scope>
</reference>
<feature type="region of interest" description="Disordered" evidence="1">
    <location>
        <begin position="135"/>
        <end position="229"/>
    </location>
</feature>
<evidence type="ECO:0000313" key="3">
    <source>
        <dbReference type="Proteomes" id="UP000503349"/>
    </source>
</evidence>
<dbReference type="AlphaFoldDB" id="A0A6G1QF91"/>
<dbReference type="EMBL" id="CM015727">
    <property type="protein sequence ID" value="KAF3701222.1"/>
    <property type="molecule type" value="Genomic_DNA"/>
</dbReference>
<reference evidence="2 3" key="1">
    <citation type="submission" date="2019-02" db="EMBL/GenBank/DDBJ databases">
        <title>Opniocepnalus argus genome.</title>
        <authorList>
            <person name="Zhou C."/>
            <person name="Xiao S."/>
        </authorList>
    </citation>
    <scope>NUCLEOTIDE SEQUENCE [LARGE SCALE GENOMIC DNA]</scope>
    <source>
        <strain evidence="2">OARG1902GOOAL</strain>
        <tissue evidence="2">Muscle</tissue>
    </source>
</reference>
<feature type="compositionally biased region" description="Basic and acidic residues" evidence="1">
    <location>
        <begin position="205"/>
        <end position="229"/>
    </location>
</feature>
<proteinExistence type="predicted"/>
<accession>A0A6G1QF91</accession>
<feature type="region of interest" description="Disordered" evidence="1">
    <location>
        <begin position="77"/>
        <end position="113"/>
    </location>
</feature>
<evidence type="ECO:0000256" key="1">
    <source>
        <dbReference type="SAM" id="MobiDB-lite"/>
    </source>
</evidence>
<organism evidence="2 3">
    <name type="scientific">Channa argus</name>
    <name type="common">Northern snakehead</name>
    <name type="synonym">Ophicephalus argus</name>
    <dbReference type="NCBI Taxonomy" id="215402"/>
    <lineage>
        <taxon>Eukaryota</taxon>
        <taxon>Metazoa</taxon>
        <taxon>Chordata</taxon>
        <taxon>Craniata</taxon>
        <taxon>Vertebrata</taxon>
        <taxon>Euteleostomi</taxon>
        <taxon>Actinopterygii</taxon>
        <taxon>Neopterygii</taxon>
        <taxon>Teleostei</taxon>
        <taxon>Neoteleostei</taxon>
        <taxon>Acanthomorphata</taxon>
        <taxon>Anabantaria</taxon>
        <taxon>Anabantiformes</taxon>
        <taxon>Channoidei</taxon>
        <taxon>Channidae</taxon>
        <taxon>Channa</taxon>
    </lineage>
</organism>